<evidence type="ECO:0000256" key="1">
    <source>
        <dbReference type="SAM" id="Phobius"/>
    </source>
</evidence>
<feature type="signal peptide" evidence="2">
    <location>
        <begin position="1"/>
        <end position="17"/>
    </location>
</feature>
<evidence type="ECO:0000256" key="2">
    <source>
        <dbReference type="SAM" id="SignalP"/>
    </source>
</evidence>
<keyword evidence="1" id="KW-0812">Transmembrane</keyword>
<accession>A0A9D2JWA1</accession>
<evidence type="ECO:0000259" key="3">
    <source>
        <dbReference type="Pfam" id="PF04536"/>
    </source>
</evidence>
<dbReference type="Pfam" id="PF04536">
    <property type="entry name" value="TPM_phosphatase"/>
    <property type="match status" value="1"/>
</dbReference>
<dbReference type="EMBL" id="DXBE01000030">
    <property type="protein sequence ID" value="HIZ69023.1"/>
    <property type="molecule type" value="Genomic_DNA"/>
</dbReference>
<dbReference type="PANTHER" id="PTHR30373:SF2">
    <property type="entry name" value="UPF0603 PROTEIN YGCG"/>
    <property type="match status" value="1"/>
</dbReference>
<protein>
    <submittedName>
        <fullName evidence="4">TPM domain-containing protein</fullName>
    </submittedName>
</protein>
<keyword evidence="2" id="KW-0732">Signal</keyword>
<evidence type="ECO:0000313" key="4">
    <source>
        <dbReference type="EMBL" id="HIZ69023.1"/>
    </source>
</evidence>
<proteinExistence type="predicted"/>
<comment type="caution">
    <text evidence="4">The sequence shown here is derived from an EMBL/GenBank/DDBJ whole genome shotgun (WGS) entry which is preliminary data.</text>
</comment>
<organism evidence="4 5">
    <name type="scientific">Candidatus Prevotella avicola</name>
    <dbReference type="NCBI Taxonomy" id="2838738"/>
    <lineage>
        <taxon>Bacteria</taxon>
        <taxon>Pseudomonadati</taxon>
        <taxon>Bacteroidota</taxon>
        <taxon>Bacteroidia</taxon>
        <taxon>Bacteroidales</taxon>
        <taxon>Prevotellaceae</taxon>
        <taxon>Prevotella</taxon>
    </lineage>
</organism>
<feature type="chain" id="PRO_5039067025" evidence="2">
    <location>
        <begin position="18"/>
        <end position="270"/>
    </location>
</feature>
<sequence>MFPLRIFLVLICLWAYAAQLPAQREWQASDVPIPYLRNSARYVSDPEGLLKPAERDSADYYLGRLERSKGVQSLFVIVNRVKDGDAFRMAQDLGNRLGVGDKETRRGLVVVIAVEDKRYFIAPGMGLESELTDVDCDDIAQACVVPYMREGQPGKAVWATARALYNKVSTGKTGVKSVDEDGDAGDLVFAIAFTLLFFSIPIYMLVRAILVKLGVVKPSPKTFRSRSRHDDDWFPPFIFGGGGSLGHGGGFSGGSFGGGSFGGGGAGGSW</sequence>
<dbReference type="AlphaFoldDB" id="A0A9D2JWA1"/>
<evidence type="ECO:0000313" key="5">
    <source>
        <dbReference type="Proteomes" id="UP000824055"/>
    </source>
</evidence>
<keyword evidence="1" id="KW-0472">Membrane</keyword>
<dbReference type="Gene3D" id="3.10.310.50">
    <property type="match status" value="1"/>
</dbReference>
<dbReference type="PANTHER" id="PTHR30373">
    <property type="entry name" value="UPF0603 PROTEIN YGCG"/>
    <property type="match status" value="1"/>
</dbReference>
<reference evidence="4" key="2">
    <citation type="submission" date="2021-04" db="EMBL/GenBank/DDBJ databases">
        <authorList>
            <person name="Gilroy R."/>
        </authorList>
    </citation>
    <scope>NUCLEOTIDE SEQUENCE</scope>
    <source>
        <strain evidence="4">ChiHecec3B27-8219</strain>
    </source>
</reference>
<reference evidence="4" key="1">
    <citation type="journal article" date="2021" name="PeerJ">
        <title>Extensive microbial diversity within the chicken gut microbiome revealed by metagenomics and culture.</title>
        <authorList>
            <person name="Gilroy R."/>
            <person name="Ravi A."/>
            <person name="Getino M."/>
            <person name="Pursley I."/>
            <person name="Horton D.L."/>
            <person name="Alikhan N.F."/>
            <person name="Baker D."/>
            <person name="Gharbi K."/>
            <person name="Hall N."/>
            <person name="Watson M."/>
            <person name="Adriaenssens E.M."/>
            <person name="Foster-Nyarko E."/>
            <person name="Jarju S."/>
            <person name="Secka A."/>
            <person name="Antonio M."/>
            <person name="Oren A."/>
            <person name="Chaudhuri R.R."/>
            <person name="La Ragione R."/>
            <person name="Hildebrand F."/>
            <person name="Pallen M.J."/>
        </authorList>
    </citation>
    <scope>NUCLEOTIDE SEQUENCE</scope>
    <source>
        <strain evidence="4">ChiHecec3B27-8219</strain>
    </source>
</reference>
<dbReference type="InterPro" id="IPR007621">
    <property type="entry name" value="TPM_dom"/>
</dbReference>
<keyword evidence="1" id="KW-1133">Transmembrane helix</keyword>
<dbReference type="Proteomes" id="UP000824055">
    <property type="component" value="Unassembled WGS sequence"/>
</dbReference>
<feature type="transmembrane region" description="Helical" evidence="1">
    <location>
        <begin position="187"/>
        <end position="210"/>
    </location>
</feature>
<name>A0A9D2JWA1_9BACT</name>
<feature type="domain" description="TPM" evidence="3">
    <location>
        <begin position="43"/>
        <end position="165"/>
    </location>
</feature>
<gene>
    <name evidence="4" type="ORF">H9966_03925</name>
</gene>